<dbReference type="AlphaFoldDB" id="A0A0E9MYD2"/>
<keyword evidence="4" id="KW-1185">Reference proteome</keyword>
<proteinExistence type="predicted"/>
<dbReference type="InterPro" id="IPR012334">
    <property type="entry name" value="Pectin_lyas_fold"/>
</dbReference>
<keyword evidence="1" id="KW-0732">Signal</keyword>
<feature type="signal peptide" evidence="1">
    <location>
        <begin position="1"/>
        <end position="21"/>
    </location>
</feature>
<dbReference type="PANTHER" id="PTHR36453:SF1">
    <property type="entry name" value="RIGHT HANDED BETA HELIX DOMAIN-CONTAINING PROTEIN"/>
    <property type="match status" value="1"/>
</dbReference>
<dbReference type="STRING" id="1220578.FPE01S_01_17600"/>
<name>A0A0E9MYD2_9BACT</name>
<evidence type="ECO:0000313" key="4">
    <source>
        <dbReference type="Proteomes" id="UP000033121"/>
    </source>
</evidence>
<reference evidence="3 4" key="1">
    <citation type="submission" date="2015-04" db="EMBL/GenBank/DDBJ databases">
        <title>Whole genome shotgun sequence of Flavihumibacter petaseus NBRC 106054.</title>
        <authorList>
            <person name="Miyazawa S."/>
            <person name="Hosoyama A."/>
            <person name="Hashimoto M."/>
            <person name="Noguchi M."/>
            <person name="Tsuchikane K."/>
            <person name="Ohji S."/>
            <person name="Yamazoe A."/>
            <person name="Ichikawa N."/>
            <person name="Kimura A."/>
            <person name="Fujita N."/>
        </authorList>
    </citation>
    <scope>NUCLEOTIDE SEQUENCE [LARGE SCALE GENOMIC DNA]</scope>
    <source>
        <strain evidence="3 4">NBRC 106054</strain>
    </source>
</reference>
<dbReference type="SMART" id="SM00228">
    <property type="entry name" value="PDZ"/>
    <property type="match status" value="1"/>
</dbReference>
<dbReference type="OrthoDB" id="9808066at2"/>
<dbReference type="InterPro" id="IPR036034">
    <property type="entry name" value="PDZ_sf"/>
</dbReference>
<sequence>MKMKRLSLLLLGSITMLSAAAQTTYRVTDAKSLQQAISKAIGRTGEKVVIQLQAGRYELDSTLIIPYSLAASLTITGSGQAASIIAGDKQVKLTWNPAGNGMFTAPYDAKGKNPDRLFLDGKPLTMARYPDLDTTERHYNGAAADAISDERVATWKNPNGAYIHALHEGEWGGFHYVVTGRDASGKLVYEGGWQNNRPAPMHNRYRMVENVYEELNTPGEWFYDAEKKLIFLIPPKGTNLNKAVFSVSRITDLIRIGGNAAMPVRNIVLQQLAFSNNNRSFMLTREPLLRSDWTIYRGGAILLEQTENITIRDCSFSGLGGNAVFLSGYNKQDTISGNLIEQIGASGILFVGRPEAVRSPAFRYGESVPWNVMDLTPGPKSNAYPQECVASDNLIRYIGQVEKQVAGITIDMAAFITADHNTIYHTPRAGINIGDGCWGGHLVSFNDVFETVLETGDHGAYNSWGRDRFWSPDRKITDSIVPAQKGIEYLDVQYPITLKNNRFQCDHGWDIDLDDGSSNYVIVDNICLNGGLKLREGYHRTVSNNIIINNSFHPHVWQKNSGDRFTHNLVTTPYAPIQMKDWGDVVDSNFFVQADGLRQARALDLDEHSTTGDPLFVDAASGNYTLQQLSPVFAIGFHQVDLNIGVQSPRLKKLAAAPVIRPLALQQKEQSAQQTEESHQKPESKKIQWLGATLKTVETMAERSAAGLHETRGVLVLVCPPGSVAANQGLQVGDVILEIANLAINDTAMMREALEKGKSANRLPFTIQRNQSTRKIDIAIR</sequence>
<evidence type="ECO:0000256" key="1">
    <source>
        <dbReference type="SAM" id="SignalP"/>
    </source>
</evidence>
<dbReference type="Gene3D" id="2.30.42.10">
    <property type="match status" value="1"/>
</dbReference>
<organism evidence="3 4">
    <name type="scientific">Flavihumibacter petaseus NBRC 106054</name>
    <dbReference type="NCBI Taxonomy" id="1220578"/>
    <lineage>
        <taxon>Bacteria</taxon>
        <taxon>Pseudomonadati</taxon>
        <taxon>Bacteroidota</taxon>
        <taxon>Chitinophagia</taxon>
        <taxon>Chitinophagales</taxon>
        <taxon>Chitinophagaceae</taxon>
        <taxon>Flavihumibacter</taxon>
    </lineage>
</organism>
<feature type="chain" id="PRO_5002429639" description="PDZ domain-containing protein" evidence="1">
    <location>
        <begin position="22"/>
        <end position="781"/>
    </location>
</feature>
<dbReference type="SMART" id="SM00710">
    <property type="entry name" value="PbH1"/>
    <property type="match status" value="3"/>
</dbReference>
<comment type="caution">
    <text evidence="3">The sequence shown here is derived from an EMBL/GenBank/DDBJ whole genome shotgun (WGS) entry which is preliminary data.</text>
</comment>
<dbReference type="EMBL" id="BBWV01000001">
    <property type="protein sequence ID" value="GAO42742.1"/>
    <property type="molecule type" value="Genomic_DNA"/>
</dbReference>
<dbReference type="InterPro" id="IPR006626">
    <property type="entry name" value="PbH1"/>
</dbReference>
<gene>
    <name evidence="3" type="ORF">FPE01S_01_17600</name>
</gene>
<dbReference type="Proteomes" id="UP000033121">
    <property type="component" value="Unassembled WGS sequence"/>
</dbReference>
<evidence type="ECO:0000313" key="3">
    <source>
        <dbReference type="EMBL" id="GAO42742.1"/>
    </source>
</evidence>
<dbReference type="SUPFAM" id="SSF51126">
    <property type="entry name" value="Pectin lyase-like"/>
    <property type="match status" value="1"/>
</dbReference>
<feature type="domain" description="PDZ" evidence="2">
    <location>
        <begin position="688"/>
        <end position="771"/>
    </location>
</feature>
<accession>A0A0E9MYD2</accession>
<dbReference type="InterPro" id="IPR001478">
    <property type="entry name" value="PDZ"/>
</dbReference>
<protein>
    <recommendedName>
        <fullName evidence="2">PDZ domain-containing protein</fullName>
    </recommendedName>
</protein>
<dbReference type="SUPFAM" id="SSF50156">
    <property type="entry name" value="PDZ domain-like"/>
    <property type="match status" value="1"/>
</dbReference>
<evidence type="ECO:0000259" key="2">
    <source>
        <dbReference type="SMART" id="SM00228"/>
    </source>
</evidence>
<dbReference type="Gene3D" id="2.160.20.10">
    <property type="entry name" value="Single-stranded right-handed beta-helix, Pectin lyase-like"/>
    <property type="match status" value="1"/>
</dbReference>
<dbReference type="Pfam" id="PF13180">
    <property type="entry name" value="PDZ_2"/>
    <property type="match status" value="1"/>
</dbReference>
<dbReference type="InterPro" id="IPR011050">
    <property type="entry name" value="Pectin_lyase_fold/virulence"/>
</dbReference>
<dbReference type="PANTHER" id="PTHR36453">
    <property type="entry name" value="SECRETED PROTEIN-RELATED"/>
    <property type="match status" value="1"/>
</dbReference>